<evidence type="ECO:0000256" key="2">
    <source>
        <dbReference type="ARBA" id="ARBA00022722"/>
    </source>
</evidence>
<evidence type="ECO:0000256" key="3">
    <source>
        <dbReference type="ARBA" id="ARBA00022801"/>
    </source>
</evidence>
<evidence type="ECO:0000313" key="6">
    <source>
        <dbReference type="Proteomes" id="UP000000263"/>
    </source>
</evidence>
<reference evidence="5 6" key="1">
    <citation type="submission" date="2007-08" db="EMBL/GenBank/DDBJ databases">
        <title>Complete sequence of Roseiflexus castenholzii DSM 13941.</title>
        <authorList>
            <consortium name="US DOE Joint Genome Institute"/>
            <person name="Copeland A."/>
            <person name="Lucas S."/>
            <person name="Lapidus A."/>
            <person name="Barry K."/>
            <person name="Glavina del Rio T."/>
            <person name="Dalin E."/>
            <person name="Tice H."/>
            <person name="Pitluck S."/>
            <person name="Thompson L.S."/>
            <person name="Brettin T."/>
            <person name="Bruce D."/>
            <person name="Detter J.C."/>
            <person name="Han C."/>
            <person name="Tapia R."/>
            <person name="Schmutz J."/>
            <person name="Larimer F."/>
            <person name="Land M."/>
            <person name="Hauser L."/>
            <person name="Kyrpides N."/>
            <person name="Mikhailova N."/>
            <person name="Bryant D.A."/>
            <person name="Hanada S."/>
            <person name="Tsukatani Y."/>
            <person name="Richardson P."/>
        </authorList>
    </citation>
    <scope>NUCLEOTIDE SEQUENCE [LARGE SCALE GENOMIC DNA]</scope>
    <source>
        <strain evidence="6">DSM 13941 / HLO8</strain>
    </source>
</reference>
<dbReference type="InterPro" id="IPR008201">
    <property type="entry name" value="HepT-like"/>
</dbReference>
<dbReference type="GO" id="GO:0110001">
    <property type="term" value="C:toxin-antitoxin complex"/>
    <property type="evidence" value="ECO:0007669"/>
    <property type="project" value="InterPro"/>
</dbReference>
<dbReference type="NCBIfam" id="NF047751">
    <property type="entry name" value="HepT_toxin"/>
    <property type="match status" value="1"/>
</dbReference>
<sequence>MRERLLRLEVNVRELARFRQMYTSEDVRREPHLEWALRYGLLEAIQIVIDLSCHIASEKSLGAPATYAECVDLLSRAGLLSGDVAKAVSGMVGLRNILVQEYISVDLNRLYNLLDRLDDFRTFAEQIRPYV</sequence>
<keyword evidence="3" id="KW-0378">Hydrolase</keyword>
<comment type="similarity">
    <text evidence="4">Belongs to the HepT RNase toxin family.</text>
</comment>
<gene>
    <name evidence="5" type="ordered locus">Rcas_3016</name>
</gene>
<keyword evidence="2" id="KW-0540">Nuclease</keyword>
<dbReference type="HOGENOM" id="CLU_142825_1_0_0"/>
<evidence type="ECO:0008006" key="7">
    <source>
        <dbReference type="Google" id="ProtNLM"/>
    </source>
</evidence>
<keyword evidence="6" id="KW-1185">Reference proteome</keyword>
<dbReference type="PANTHER" id="PTHR33397">
    <property type="entry name" value="UPF0331 PROTEIN YUTE"/>
    <property type="match status" value="1"/>
</dbReference>
<dbReference type="KEGG" id="rca:Rcas_3016"/>
<evidence type="ECO:0000256" key="1">
    <source>
        <dbReference type="ARBA" id="ARBA00022649"/>
    </source>
</evidence>
<dbReference type="GO" id="GO:0004540">
    <property type="term" value="F:RNA nuclease activity"/>
    <property type="evidence" value="ECO:0007669"/>
    <property type="project" value="InterPro"/>
</dbReference>
<organism evidence="5 6">
    <name type="scientific">Roseiflexus castenholzii (strain DSM 13941 / HLO8)</name>
    <dbReference type="NCBI Taxonomy" id="383372"/>
    <lineage>
        <taxon>Bacteria</taxon>
        <taxon>Bacillati</taxon>
        <taxon>Chloroflexota</taxon>
        <taxon>Chloroflexia</taxon>
        <taxon>Chloroflexales</taxon>
        <taxon>Roseiflexineae</taxon>
        <taxon>Roseiflexaceae</taxon>
        <taxon>Roseiflexus</taxon>
    </lineage>
</organism>
<keyword evidence="1" id="KW-1277">Toxin-antitoxin system</keyword>
<dbReference type="PANTHER" id="PTHR33397:SF5">
    <property type="entry name" value="RNASE YUTE-RELATED"/>
    <property type="match status" value="1"/>
</dbReference>
<proteinExistence type="inferred from homology"/>
<dbReference type="InterPro" id="IPR052379">
    <property type="entry name" value="Type_VII_TA_RNase"/>
</dbReference>
<dbReference type="AlphaFoldDB" id="A7NND8"/>
<dbReference type="Pfam" id="PF01934">
    <property type="entry name" value="HepT-like"/>
    <property type="match status" value="1"/>
</dbReference>
<name>A7NND8_ROSCS</name>
<dbReference type="GO" id="GO:0016787">
    <property type="term" value="F:hydrolase activity"/>
    <property type="evidence" value="ECO:0007669"/>
    <property type="project" value="UniProtKB-KW"/>
</dbReference>
<dbReference type="eggNOG" id="COG2445">
    <property type="taxonomic scope" value="Bacteria"/>
</dbReference>
<dbReference type="OrthoDB" id="159782at2"/>
<dbReference type="Proteomes" id="UP000000263">
    <property type="component" value="Chromosome"/>
</dbReference>
<dbReference type="InterPro" id="IPR037038">
    <property type="entry name" value="HepT-like_sf"/>
</dbReference>
<accession>A7NND8</accession>
<protein>
    <recommendedName>
        <fullName evidence="7">DUF86 domain-containing protein</fullName>
    </recommendedName>
</protein>
<dbReference type="EMBL" id="CP000804">
    <property type="protein sequence ID" value="ABU59071.1"/>
    <property type="molecule type" value="Genomic_DNA"/>
</dbReference>
<evidence type="ECO:0000313" key="5">
    <source>
        <dbReference type="EMBL" id="ABU59071.1"/>
    </source>
</evidence>
<evidence type="ECO:0000256" key="4">
    <source>
        <dbReference type="ARBA" id="ARBA00024207"/>
    </source>
</evidence>
<dbReference type="STRING" id="383372.Rcas_3016"/>
<dbReference type="Gene3D" id="1.20.120.580">
    <property type="entry name" value="bsu32300-like"/>
    <property type="match status" value="1"/>
</dbReference>
<dbReference type="RefSeq" id="WP_012121495.1">
    <property type="nucleotide sequence ID" value="NC_009767.1"/>
</dbReference>